<dbReference type="OrthoDB" id="1935915at2759"/>
<evidence type="ECO:0000313" key="1">
    <source>
        <dbReference type="EMBL" id="CAA0383738.1"/>
    </source>
</evidence>
<name>A0A5S9XG67_ARATH</name>
<organism evidence="1 2">
    <name type="scientific">Arabidopsis thaliana</name>
    <name type="common">Mouse-ear cress</name>
    <dbReference type="NCBI Taxonomy" id="3702"/>
    <lineage>
        <taxon>Eukaryota</taxon>
        <taxon>Viridiplantae</taxon>
        <taxon>Streptophyta</taxon>
        <taxon>Embryophyta</taxon>
        <taxon>Tracheophyta</taxon>
        <taxon>Spermatophyta</taxon>
        <taxon>Magnoliopsida</taxon>
        <taxon>eudicotyledons</taxon>
        <taxon>Gunneridae</taxon>
        <taxon>Pentapetalae</taxon>
        <taxon>rosids</taxon>
        <taxon>malvids</taxon>
        <taxon>Brassicales</taxon>
        <taxon>Brassicaceae</taxon>
        <taxon>Camelineae</taxon>
        <taxon>Arabidopsis</taxon>
    </lineage>
</organism>
<dbReference type="Proteomes" id="UP000434276">
    <property type="component" value="Unassembled WGS sequence"/>
</dbReference>
<protein>
    <submittedName>
        <fullName evidence="1">Uncharacterized protein</fullName>
    </submittedName>
</protein>
<gene>
    <name evidence="1" type="ORF">C24_LOCUS13943</name>
</gene>
<reference evidence="1 2" key="1">
    <citation type="submission" date="2019-12" db="EMBL/GenBank/DDBJ databases">
        <authorList>
            <person name="Jiao W.-B."/>
            <person name="Schneeberger K."/>
        </authorList>
    </citation>
    <scope>NUCLEOTIDE SEQUENCE [LARGE SCALE GENOMIC DNA]</scope>
    <source>
        <strain evidence="2">cv. C24</strain>
    </source>
</reference>
<accession>A0A5S9XG67</accession>
<dbReference type="AlphaFoldDB" id="A0A5S9XG67"/>
<proteinExistence type="predicted"/>
<sequence>MKKKPRRPTATLREGMIPFVRLSLWVMIQNKFHSKALEIKPRIVIWSFHSGNNVSDISVDLGIAVSITTKSSSFPKTENFR</sequence>
<dbReference type="EMBL" id="CACSHJ010000089">
    <property type="protein sequence ID" value="CAA0383738.1"/>
    <property type="molecule type" value="Genomic_DNA"/>
</dbReference>
<evidence type="ECO:0000313" key="2">
    <source>
        <dbReference type="Proteomes" id="UP000434276"/>
    </source>
</evidence>